<dbReference type="InterPro" id="IPR046351">
    <property type="entry name" value="UTP4"/>
</dbReference>
<organism evidence="1 2">
    <name type="scientific">Carassius auratus</name>
    <name type="common">Goldfish</name>
    <dbReference type="NCBI Taxonomy" id="7957"/>
    <lineage>
        <taxon>Eukaryota</taxon>
        <taxon>Metazoa</taxon>
        <taxon>Chordata</taxon>
        <taxon>Craniata</taxon>
        <taxon>Vertebrata</taxon>
        <taxon>Euteleostomi</taxon>
        <taxon>Actinopterygii</taxon>
        <taxon>Neopterygii</taxon>
        <taxon>Teleostei</taxon>
        <taxon>Ostariophysi</taxon>
        <taxon>Cypriniformes</taxon>
        <taxon>Cyprinidae</taxon>
        <taxon>Cyprininae</taxon>
        <taxon>Carassius</taxon>
    </lineage>
</organism>
<dbReference type="GeneID" id="113070484"/>
<dbReference type="GO" id="GO:0030686">
    <property type="term" value="C:90S preribosome"/>
    <property type="evidence" value="ECO:0007669"/>
    <property type="project" value="InterPro"/>
</dbReference>
<name>A0A6P6MSK7_CARAU</name>
<evidence type="ECO:0000313" key="1">
    <source>
        <dbReference type="Proteomes" id="UP000515129"/>
    </source>
</evidence>
<reference evidence="2" key="1">
    <citation type="submission" date="2025-08" db="UniProtKB">
        <authorList>
            <consortium name="RefSeq"/>
        </authorList>
    </citation>
    <scope>IDENTIFICATION</scope>
    <source>
        <strain evidence="2">Wakin</strain>
        <tissue evidence="2">Muscle</tissue>
    </source>
</reference>
<dbReference type="PANTHER" id="PTHR44163:SF1">
    <property type="entry name" value="U3 SMALL NUCLEOLAR RNA-ASSOCIATED PROTEIN 4 HOMOLOG"/>
    <property type="match status" value="1"/>
</dbReference>
<evidence type="ECO:0000313" key="2">
    <source>
        <dbReference type="RefSeq" id="XP_026099567.1"/>
    </source>
</evidence>
<dbReference type="GO" id="GO:0000462">
    <property type="term" value="P:maturation of SSU-rRNA from tricistronic rRNA transcript (SSU-rRNA, 5.8S rRNA, LSU-rRNA)"/>
    <property type="evidence" value="ECO:0007669"/>
    <property type="project" value="InterPro"/>
</dbReference>
<dbReference type="GO" id="GO:0032040">
    <property type="term" value="C:small-subunit processome"/>
    <property type="evidence" value="ECO:0007669"/>
    <property type="project" value="TreeGrafter"/>
</dbReference>
<sequence>MTNEDSLVAGTSEGIVVQFQFVSMVLGKDDKECVRTRTFKNPTHDIRAVAEIATAVVSGGMDAQLVVRPLLDKIEVRSVASALRKIHFPHPLPDEKTQFYNQLQSRASQRNKGNLTAMHSKSARPSRCDILCVELMPDQSLVVVERPLEDIATQLPAPIKQKKFAT</sequence>
<dbReference type="OrthoDB" id="8883818at2759"/>
<dbReference type="AlphaFoldDB" id="A0A6P6MSK7"/>
<dbReference type="GO" id="GO:0034455">
    <property type="term" value="C:t-UTP complex"/>
    <property type="evidence" value="ECO:0007669"/>
    <property type="project" value="TreeGrafter"/>
</dbReference>
<dbReference type="RefSeq" id="XP_026099567.1">
    <property type="nucleotide sequence ID" value="XM_026243782.1"/>
</dbReference>
<gene>
    <name evidence="2" type="primary">LOC113070484</name>
</gene>
<accession>A0A6P6MSK7</accession>
<dbReference type="PANTHER" id="PTHR44163">
    <property type="entry name" value="U3 SMALL NUCLEOLAR RNA-ASSOCIATED PROTEIN 4 HOMOLOG"/>
    <property type="match status" value="1"/>
</dbReference>
<dbReference type="Proteomes" id="UP000515129">
    <property type="component" value="Unplaced"/>
</dbReference>
<protein>
    <submittedName>
        <fullName evidence="2">U3 small nucleolar RNA-associated protein 4 homolog</fullName>
    </submittedName>
</protein>
<keyword evidence="1" id="KW-1185">Reference proteome</keyword>
<dbReference type="KEGG" id="caua:113070484"/>
<proteinExistence type="predicted"/>
<dbReference type="GO" id="GO:0003723">
    <property type="term" value="F:RNA binding"/>
    <property type="evidence" value="ECO:0007669"/>
    <property type="project" value="TreeGrafter"/>
</dbReference>